<protein>
    <submittedName>
        <fullName evidence="1">YecA family protein</fullName>
    </submittedName>
</protein>
<dbReference type="Gene3D" id="1.20.120.740">
    <property type="entry name" value="YgfB uncharacterised protein family UPF0149, PF03695"/>
    <property type="match status" value="1"/>
</dbReference>
<dbReference type="AlphaFoldDB" id="A0AAW4AZZ3"/>
<dbReference type="InterPro" id="IPR011978">
    <property type="entry name" value="YgfB-like"/>
</dbReference>
<dbReference type="RefSeq" id="WP_013856580.1">
    <property type="nucleotide sequence ID" value="NZ_AJYU02000020.1"/>
</dbReference>
<dbReference type="NCBIfam" id="TIGR02292">
    <property type="entry name" value="ygfB_yecA"/>
    <property type="match status" value="1"/>
</dbReference>
<accession>A0AAW4AZZ3</accession>
<dbReference type="InterPro" id="IPR036255">
    <property type="entry name" value="YgfB-like_sf"/>
</dbReference>
<gene>
    <name evidence="1" type="ORF">EAY07_02975</name>
</gene>
<dbReference type="Proteomes" id="UP000722957">
    <property type="component" value="Unassembled WGS sequence"/>
</dbReference>
<organism evidence="1 2">
    <name type="scientific">Vibrio anguillarum</name>
    <name type="common">Listonella anguillarum</name>
    <dbReference type="NCBI Taxonomy" id="55601"/>
    <lineage>
        <taxon>Bacteria</taxon>
        <taxon>Pseudomonadati</taxon>
        <taxon>Pseudomonadota</taxon>
        <taxon>Gammaproteobacteria</taxon>
        <taxon>Vibrionales</taxon>
        <taxon>Vibrionaceae</taxon>
        <taxon>Vibrio</taxon>
    </lineage>
</organism>
<dbReference type="SUPFAM" id="SSF101327">
    <property type="entry name" value="YgfB-like"/>
    <property type="match status" value="1"/>
</dbReference>
<name>A0AAW4AZZ3_VIBAN</name>
<evidence type="ECO:0000313" key="1">
    <source>
        <dbReference type="EMBL" id="MBF4271020.1"/>
    </source>
</evidence>
<comment type="caution">
    <text evidence="1">The sequence shown here is derived from an EMBL/GenBank/DDBJ whole genome shotgun (WGS) entry which is preliminary data.</text>
</comment>
<dbReference type="Pfam" id="PF03695">
    <property type="entry name" value="UPF0149"/>
    <property type="match status" value="1"/>
</dbReference>
<evidence type="ECO:0000313" key="2">
    <source>
        <dbReference type="Proteomes" id="UP000722957"/>
    </source>
</evidence>
<sequence>MGSAVNLQELLTQPELEDKLLNEAKTQGFVASMASAPNLLPPEEWLPFLWGGEEIAPFSEGKQLETYFQLIVEMWNDYRPALLENQWSWPAGCSLDEQEIVTEHVRDFCEGFLQGWQLTRDDWETLMPEDSQDNALLGGVLLSLSMLYDPETSLATLSQQGMQGLDQFEEIYQAIPVMLCGLTQRGAQLALEQ</sequence>
<dbReference type="EMBL" id="RDOM01000009">
    <property type="protein sequence ID" value="MBF4271020.1"/>
    <property type="molecule type" value="Genomic_DNA"/>
</dbReference>
<proteinExistence type="predicted"/>
<dbReference type="GeneID" id="83860006"/>
<reference evidence="1 2" key="1">
    <citation type="journal article" date="2021" name="PeerJ">
        <title>Analysis of 44 Vibrio anguillarum genomes reveals high genetic diversity.</title>
        <authorList>
            <person name="Hansen M.J."/>
            <person name="Dalsgaard I."/>
        </authorList>
    </citation>
    <scope>NUCLEOTIDE SEQUENCE [LARGE SCALE GENOMIC DNA]</scope>
    <source>
        <strain evidence="1 2">17-16730-2A</strain>
    </source>
</reference>